<keyword evidence="2" id="KW-1185">Reference proteome</keyword>
<reference evidence="1" key="1">
    <citation type="submission" date="2024-05" db="EMBL/GenBank/DDBJ databases">
        <title>Metabacillus sp. nov., isolated from the rhizosphere soil of tomato plants.</title>
        <authorList>
            <person name="Ma R."/>
        </authorList>
    </citation>
    <scope>NUCLEOTIDE SEQUENCE</scope>
    <source>
        <strain evidence="1">DBTR6</strain>
    </source>
</reference>
<dbReference type="RefSeq" id="WP_224136188.1">
    <property type="nucleotide sequence ID" value="NZ_JAIQUM010000002.1"/>
</dbReference>
<dbReference type="Proteomes" id="UP001165287">
    <property type="component" value="Unassembled WGS sequence"/>
</dbReference>
<organism evidence="1 2">
    <name type="scientific">Metabacillus rhizolycopersici</name>
    <dbReference type="NCBI Taxonomy" id="2875709"/>
    <lineage>
        <taxon>Bacteria</taxon>
        <taxon>Bacillati</taxon>
        <taxon>Bacillota</taxon>
        <taxon>Bacilli</taxon>
        <taxon>Bacillales</taxon>
        <taxon>Bacillaceae</taxon>
        <taxon>Metabacillus</taxon>
    </lineage>
</organism>
<proteinExistence type="predicted"/>
<evidence type="ECO:0000313" key="2">
    <source>
        <dbReference type="Proteomes" id="UP001165287"/>
    </source>
</evidence>
<gene>
    <name evidence="1" type="ORF">K9V48_01240</name>
</gene>
<protein>
    <submittedName>
        <fullName evidence="1">YolD-like family protein</fullName>
    </submittedName>
</protein>
<name>A0ABS7UL39_9BACI</name>
<accession>A0ABS7UL39</accession>
<dbReference type="Pfam" id="PF08863">
    <property type="entry name" value="YolD"/>
    <property type="match status" value="1"/>
</dbReference>
<evidence type="ECO:0000313" key="1">
    <source>
        <dbReference type="EMBL" id="MBZ5748909.1"/>
    </source>
</evidence>
<dbReference type="EMBL" id="JAIQUM010000002">
    <property type="protein sequence ID" value="MBZ5748909.1"/>
    <property type="molecule type" value="Genomic_DNA"/>
</dbReference>
<dbReference type="InterPro" id="IPR014962">
    <property type="entry name" value="YolD"/>
</dbReference>
<sequence length="60" mass="7005">MILKELTKIHFITITYYKDGVLQTCKGRVHKLDLYEQTVSLKDENHQVCSIRLSGIKEIL</sequence>
<comment type="caution">
    <text evidence="1">The sequence shown here is derived from an EMBL/GenBank/DDBJ whole genome shotgun (WGS) entry which is preliminary data.</text>
</comment>